<dbReference type="PANTHER" id="PTHR10715">
    <property type="entry name" value="60S RIBOSOMAL PROTEIN L6"/>
    <property type="match status" value="1"/>
</dbReference>
<keyword evidence="18" id="KW-1185">Reference proteome</keyword>
<keyword evidence="5 17" id="KW-0689">Ribosomal protein</keyword>
<dbReference type="GO" id="GO:0003677">
    <property type="term" value="F:DNA binding"/>
    <property type="evidence" value="ECO:0007669"/>
    <property type="project" value="InterPro"/>
</dbReference>
<dbReference type="InterPro" id="IPR001683">
    <property type="entry name" value="PX_dom"/>
</dbReference>
<comment type="subunit">
    <text evidence="8">Homodimer. Interacts with CSTF2.</text>
</comment>
<evidence type="ECO:0000256" key="10">
    <source>
        <dbReference type="ARBA" id="ARBA00035233"/>
    </source>
</evidence>
<comment type="similarity">
    <text evidence="1">Belongs to the eukaryotic ribosomal protein eL6 family.</text>
</comment>
<gene>
    <name evidence="17" type="ORF">TREES_T100005581</name>
</gene>
<evidence type="ECO:0000256" key="2">
    <source>
        <dbReference type="ARBA" id="ARBA00010883"/>
    </source>
</evidence>
<dbReference type="InterPro" id="IPR000915">
    <property type="entry name" value="60S_ribosomal_eL6"/>
</dbReference>
<dbReference type="GO" id="GO:0022625">
    <property type="term" value="C:cytosolic large ribosomal subunit"/>
    <property type="evidence" value="ECO:0007669"/>
    <property type="project" value="TreeGrafter"/>
</dbReference>
<dbReference type="InterPro" id="IPR027267">
    <property type="entry name" value="AH/BAR_dom_sf"/>
</dbReference>
<dbReference type="EMBL" id="KB321001">
    <property type="protein sequence ID" value="ELW49218.1"/>
    <property type="molecule type" value="Genomic_DNA"/>
</dbReference>
<evidence type="ECO:0000256" key="9">
    <source>
        <dbReference type="ARBA" id="ARBA00031984"/>
    </source>
</evidence>
<evidence type="ECO:0000313" key="18">
    <source>
        <dbReference type="Proteomes" id="UP000011518"/>
    </source>
</evidence>
<dbReference type="InterPro" id="IPR041997">
    <property type="entry name" value="Ribosomal_eL6_KOW"/>
</dbReference>
<accession>L9JFT4</accession>
<evidence type="ECO:0000256" key="8">
    <source>
        <dbReference type="ARBA" id="ARBA00025843"/>
    </source>
</evidence>
<evidence type="ECO:0000256" key="12">
    <source>
        <dbReference type="ARBA" id="ARBA00046388"/>
    </source>
</evidence>
<dbReference type="AlphaFoldDB" id="L9JFT4"/>
<dbReference type="PANTHER" id="PTHR10715:SF0">
    <property type="entry name" value="LARGE RIBOSOMAL SUBUNIT PROTEIN EL6"/>
    <property type="match status" value="1"/>
</dbReference>
<comment type="function">
    <text evidence="7">General coactivator that functions cooperatively with TAFs and mediates functional interactions between upstream activators and the general transcriptional machinery. May be involved in stabilizing the multiprotein transcription complex. Binds single-stranded DNA. Also binds, in vitro, non-specifically to double-stranded DNA (ds DNA).</text>
</comment>
<feature type="region of interest" description="Disordered" evidence="13">
    <location>
        <begin position="295"/>
        <end position="347"/>
    </location>
</feature>
<evidence type="ECO:0000256" key="3">
    <source>
        <dbReference type="ARBA" id="ARBA00013386"/>
    </source>
</evidence>
<dbReference type="Pfam" id="PF10456">
    <property type="entry name" value="BAR_3_WASP_bdg"/>
    <property type="match status" value="1"/>
</dbReference>
<evidence type="ECO:0000256" key="6">
    <source>
        <dbReference type="ARBA" id="ARBA00023274"/>
    </source>
</evidence>
<feature type="domain" description="Transcriptional coactivator p15 (PC4) C-terminal" evidence="15">
    <location>
        <begin position="350"/>
        <end position="386"/>
    </location>
</feature>
<dbReference type="CDD" id="cd13156">
    <property type="entry name" value="KOW_RPL6"/>
    <property type="match status" value="1"/>
</dbReference>
<feature type="domain" description="PX" evidence="14">
    <location>
        <begin position="6"/>
        <end position="51"/>
    </location>
</feature>
<feature type="region of interest" description="Disordered" evidence="13">
    <location>
        <begin position="430"/>
        <end position="453"/>
    </location>
</feature>
<dbReference type="Gene3D" id="2.30.31.10">
    <property type="entry name" value="Transcriptional Coactivator Pc4, Chain A"/>
    <property type="match status" value="1"/>
</dbReference>
<reference evidence="18" key="2">
    <citation type="journal article" date="2013" name="Nat. Commun.">
        <title>Genome of the Chinese tree shrew.</title>
        <authorList>
            <person name="Fan Y."/>
            <person name="Huang Z.Y."/>
            <person name="Cao C.C."/>
            <person name="Chen C.S."/>
            <person name="Chen Y.X."/>
            <person name="Fan D.D."/>
            <person name="He J."/>
            <person name="Hou H.L."/>
            <person name="Hu L."/>
            <person name="Hu X.T."/>
            <person name="Jiang X.T."/>
            <person name="Lai R."/>
            <person name="Lang Y.S."/>
            <person name="Liang B."/>
            <person name="Liao S.G."/>
            <person name="Mu D."/>
            <person name="Ma Y.Y."/>
            <person name="Niu Y.Y."/>
            <person name="Sun X.Q."/>
            <person name="Xia J.Q."/>
            <person name="Xiao J."/>
            <person name="Xiong Z.Q."/>
            <person name="Xu L."/>
            <person name="Yang L."/>
            <person name="Zhang Y."/>
            <person name="Zhao W."/>
            <person name="Zhao X.D."/>
            <person name="Zheng Y.T."/>
            <person name="Zhou J.M."/>
            <person name="Zhu Y.B."/>
            <person name="Zhang G.J."/>
            <person name="Wang J."/>
            <person name="Yao Y.G."/>
        </authorList>
    </citation>
    <scope>NUCLEOTIDE SEQUENCE [LARGE SCALE GENOMIC DNA]</scope>
</reference>
<dbReference type="GO" id="GO:0015031">
    <property type="term" value="P:protein transport"/>
    <property type="evidence" value="ECO:0007669"/>
    <property type="project" value="UniProtKB-KW"/>
</dbReference>
<feature type="compositionally biased region" description="Polar residues" evidence="13">
    <location>
        <begin position="444"/>
        <end position="453"/>
    </location>
</feature>
<dbReference type="Pfam" id="PF02229">
    <property type="entry name" value="PC4"/>
    <property type="match status" value="1"/>
</dbReference>
<evidence type="ECO:0000256" key="13">
    <source>
        <dbReference type="SAM" id="MobiDB-lite"/>
    </source>
</evidence>
<evidence type="ECO:0000313" key="17">
    <source>
        <dbReference type="EMBL" id="ELW49218.1"/>
    </source>
</evidence>
<dbReference type="InterPro" id="IPR003173">
    <property type="entry name" value="PC4_C"/>
</dbReference>
<evidence type="ECO:0000256" key="4">
    <source>
        <dbReference type="ARBA" id="ARBA00022927"/>
    </source>
</evidence>
<evidence type="ECO:0000256" key="11">
    <source>
        <dbReference type="ARBA" id="ARBA00035351"/>
    </source>
</evidence>
<dbReference type="FunFam" id="2.30.30.30:FF:000014">
    <property type="entry name" value="60S ribosomal protein L6"/>
    <property type="match status" value="1"/>
</dbReference>
<comment type="similarity">
    <text evidence="2">Belongs to the sorting nexin family.</text>
</comment>
<evidence type="ECO:0000256" key="7">
    <source>
        <dbReference type="ARBA" id="ARBA00024848"/>
    </source>
</evidence>
<keyword evidence="4" id="KW-0653">Protein transport</keyword>
<dbReference type="InterPro" id="IPR008991">
    <property type="entry name" value="Translation_prot_SH3-like_sf"/>
</dbReference>
<dbReference type="GO" id="GO:0035091">
    <property type="term" value="F:phosphatidylinositol binding"/>
    <property type="evidence" value="ECO:0007669"/>
    <property type="project" value="InterPro"/>
</dbReference>
<dbReference type="SUPFAM" id="SSF50104">
    <property type="entry name" value="Translation proteins SH3-like domain"/>
    <property type="match status" value="1"/>
</dbReference>
<sequence length="453" mass="51787">MRSRPPAREADHRRFEEGFIYTRRKGLIWWMNPTASHPVLAQCDVFQHFLTCPSSTDEKAWKQGKRKAEKDEICQAFEPDQQAFLAGLNQAIAFTGDAYDAIGELFTEPLRQDLDPVMDLLALYQGHLANFQTSSTSRKELFPKYYPTEDVPQKLLSHSKKPFSQHVGKLRASITPGTILIILTGHHRGNKVVFLKQLSSGLLLVTGPLVLNRVPLHRTHHKFVIATSIKIDISKIKIPKLTDAYFKKKKLQKPRHQKGEFFDIEKEKYKISEQRKIDQKAVDSQKSKLFLSSRATCSSGSDSDSEVDKKLKRKKQVAPEKPTKKQNTGEISRALSSSKQSSSSRDGSMFQIGKMSYVGVRDFKGKVLTDIREYWMDPEGEMKPGRQRSWREKNKETVCRAPANCKPGLSFLPDIARLRRPRLLSWLRDATQGQEEERHLEVSQEGQKPSEQI</sequence>
<dbReference type="InterPro" id="IPR019497">
    <property type="entry name" value="Sorting_nexin_WASP-bd-dom"/>
</dbReference>
<evidence type="ECO:0000256" key="5">
    <source>
        <dbReference type="ARBA" id="ARBA00022980"/>
    </source>
</evidence>
<proteinExistence type="inferred from homology"/>
<evidence type="ECO:0000259" key="15">
    <source>
        <dbReference type="Pfam" id="PF02229"/>
    </source>
</evidence>
<dbReference type="InterPro" id="IPR036871">
    <property type="entry name" value="PX_dom_sf"/>
</dbReference>
<dbReference type="GO" id="GO:0000027">
    <property type="term" value="P:ribosomal large subunit assembly"/>
    <property type="evidence" value="ECO:0007669"/>
    <property type="project" value="TreeGrafter"/>
</dbReference>
<dbReference type="SUPFAM" id="SSF54447">
    <property type="entry name" value="ssDNA-binding transcriptional regulator domain"/>
    <property type="match status" value="1"/>
</dbReference>
<dbReference type="InterPro" id="IPR014722">
    <property type="entry name" value="Rib_uL2_dom2"/>
</dbReference>
<dbReference type="Proteomes" id="UP000011518">
    <property type="component" value="Unassembled WGS sequence"/>
</dbReference>
<organism evidence="17 18">
    <name type="scientific">Tupaia chinensis</name>
    <name type="common">Chinese tree shrew</name>
    <name type="synonym">Tupaia belangeri chinensis</name>
    <dbReference type="NCBI Taxonomy" id="246437"/>
    <lineage>
        <taxon>Eukaryota</taxon>
        <taxon>Metazoa</taxon>
        <taxon>Chordata</taxon>
        <taxon>Craniata</taxon>
        <taxon>Vertebrata</taxon>
        <taxon>Euteleostomi</taxon>
        <taxon>Mammalia</taxon>
        <taxon>Eutheria</taxon>
        <taxon>Euarchontoglires</taxon>
        <taxon>Scandentia</taxon>
        <taxon>Tupaiidae</taxon>
        <taxon>Tupaia</taxon>
    </lineage>
</organism>
<dbReference type="Gene3D" id="3.30.1520.10">
    <property type="entry name" value="Phox-like domain"/>
    <property type="match status" value="1"/>
</dbReference>
<dbReference type="GO" id="GO:0003723">
    <property type="term" value="F:RNA binding"/>
    <property type="evidence" value="ECO:0007669"/>
    <property type="project" value="TreeGrafter"/>
</dbReference>
<evidence type="ECO:0000256" key="1">
    <source>
        <dbReference type="ARBA" id="ARBA00010592"/>
    </source>
</evidence>
<evidence type="ECO:0000259" key="14">
    <source>
        <dbReference type="Pfam" id="PF00787"/>
    </source>
</evidence>
<dbReference type="Gene3D" id="1.20.1270.60">
    <property type="entry name" value="Arfaptin homology (AH) domain/BAR domain"/>
    <property type="match status" value="1"/>
</dbReference>
<feature type="domain" description="Sorting nexin protein WASP-binding" evidence="16">
    <location>
        <begin position="73"/>
        <end position="144"/>
    </location>
</feature>
<dbReference type="InParanoid" id="L9JFT4"/>
<feature type="compositionally biased region" description="Low complexity" evidence="13">
    <location>
        <begin position="332"/>
        <end position="347"/>
    </location>
</feature>
<dbReference type="InterPro" id="IPR009044">
    <property type="entry name" value="ssDNA-bd_transcriptional_reg"/>
</dbReference>
<dbReference type="GO" id="GO:0006355">
    <property type="term" value="P:regulation of DNA-templated transcription"/>
    <property type="evidence" value="ECO:0007669"/>
    <property type="project" value="InterPro"/>
</dbReference>
<comment type="subunit">
    <text evidence="12">Component of the large ribosomal subunit. May bind IPO9 with low affinity.</text>
</comment>
<dbReference type="STRING" id="246437.L9JFT4"/>
<dbReference type="Pfam" id="PF01159">
    <property type="entry name" value="Ribosomal_L6e"/>
    <property type="match status" value="1"/>
</dbReference>
<dbReference type="GO" id="GO:0002181">
    <property type="term" value="P:cytoplasmic translation"/>
    <property type="evidence" value="ECO:0007669"/>
    <property type="project" value="TreeGrafter"/>
</dbReference>
<evidence type="ECO:0000259" key="16">
    <source>
        <dbReference type="Pfam" id="PF10456"/>
    </source>
</evidence>
<dbReference type="SUPFAM" id="SSF64268">
    <property type="entry name" value="PX domain"/>
    <property type="match status" value="1"/>
</dbReference>
<keyword evidence="4" id="KW-0813">Transport</keyword>
<protein>
    <recommendedName>
        <fullName evidence="3">Activated RNA polymerase II transcriptional coactivator p15</fullName>
    </recommendedName>
    <alternativeName>
        <fullName evidence="11">60S ribosomal protein L6</fullName>
    </alternativeName>
    <alternativeName>
        <fullName evidence="10">Large ribosomal subunit protein eL6</fullName>
    </alternativeName>
    <alternativeName>
        <fullName evidence="9">SUB1 homolog</fullName>
    </alternativeName>
</protein>
<reference evidence="18" key="1">
    <citation type="submission" date="2012-07" db="EMBL/GenBank/DDBJ databases">
        <title>Genome of the Chinese tree shrew, a rising model animal genetically related to primates.</title>
        <authorList>
            <person name="Zhang G."/>
            <person name="Fan Y."/>
            <person name="Yao Y."/>
            <person name="Huang Z."/>
        </authorList>
    </citation>
    <scope>NUCLEOTIDE SEQUENCE [LARGE SCALE GENOMIC DNA]</scope>
</reference>
<name>L9JFT4_TUPCH</name>
<dbReference type="GO" id="GO:0003735">
    <property type="term" value="F:structural constituent of ribosome"/>
    <property type="evidence" value="ECO:0007669"/>
    <property type="project" value="InterPro"/>
</dbReference>
<dbReference type="Pfam" id="PF00787">
    <property type="entry name" value="PX"/>
    <property type="match status" value="1"/>
</dbReference>
<dbReference type="Gene3D" id="2.30.30.30">
    <property type="match status" value="1"/>
</dbReference>
<keyword evidence="6" id="KW-0687">Ribonucleoprotein</keyword>